<evidence type="ECO:0000256" key="1">
    <source>
        <dbReference type="ARBA" id="ARBA00000085"/>
    </source>
</evidence>
<evidence type="ECO:0000259" key="9">
    <source>
        <dbReference type="PROSITE" id="PS50109"/>
    </source>
</evidence>
<evidence type="ECO:0000256" key="6">
    <source>
        <dbReference type="ARBA" id="ARBA00022777"/>
    </source>
</evidence>
<evidence type="ECO:0000256" key="2">
    <source>
        <dbReference type="ARBA" id="ARBA00012438"/>
    </source>
</evidence>
<dbReference type="CDD" id="cd00075">
    <property type="entry name" value="HATPase"/>
    <property type="match status" value="1"/>
</dbReference>
<dbReference type="Proteomes" id="UP000196365">
    <property type="component" value="Unassembled WGS sequence"/>
</dbReference>
<comment type="catalytic activity">
    <reaction evidence="1">
        <text>ATP + protein L-histidine = ADP + protein N-phospho-L-histidine.</text>
        <dbReference type="EC" id="2.7.13.3"/>
    </reaction>
</comment>
<evidence type="ECO:0000256" key="5">
    <source>
        <dbReference type="ARBA" id="ARBA00022741"/>
    </source>
</evidence>
<dbReference type="GO" id="GO:0005524">
    <property type="term" value="F:ATP binding"/>
    <property type="evidence" value="ECO:0007669"/>
    <property type="project" value="UniProtKB-KW"/>
</dbReference>
<gene>
    <name evidence="10" type="ORF">SAMN02745973_00769</name>
</gene>
<organism evidence="10 11">
    <name type="scientific">Garciella nitratireducens DSM 15102</name>
    <dbReference type="NCBI Taxonomy" id="1121911"/>
    <lineage>
        <taxon>Bacteria</taxon>
        <taxon>Bacillati</taxon>
        <taxon>Bacillota</taxon>
        <taxon>Clostridia</taxon>
        <taxon>Eubacteriales</taxon>
        <taxon>Eubacteriaceae</taxon>
        <taxon>Garciella</taxon>
    </lineage>
</organism>
<evidence type="ECO:0000256" key="3">
    <source>
        <dbReference type="ARBA" id="ARBA00022553"/>
    </source>
</evidence>
<dbReference type="EMBL" id="FUWV01000003">
    <property type="protein sequence ID" value="SJZ48310.1"/>
    <property type="molecule type" value="Genomic_DNA"/>
</dbReference>
<accession>A0A1T4L199</accession>
<dbReference type="RefSeq" id="WP_087678191.1">
    <property type="nucleotide sequence ID" value="NZ_FUWV01000003.1"/>
</dbReference>
<keyword evidence="8" id="KW-0902">Two-component regulatory system</keyword>
<proteinExistence type="predicted"/>
<keyword evidence="5" id="KW-0547">Nucleotide-binding</keyword>
<dbReference type="InterPro" id="IPR036890">
    <property type="entry name" value="HATPase_C_sf"/>
</dbReference>
<dbReference type="Pfam" id="PF02518">
    <property type="entry name" value="HATPase_c"/>
    <property type="match status" value="1"/>
</dbReference>
<dbReference type="AlphaFoldDB" id="A0A1T4L199"/>
<dbReference type="InterPro" id="IPR005467">
    <property type="entry name" value="His_kinase_dom"/>
</dbReference>
<keyword evidence="3" id="KW-0597">Phosphoprotein</keyword>
<dbReference type="OrthoDB" id="9797586at2"/>
<dbReference type="SMART" id="SM00387">
    <property type="entry name" value="HATPase_c"/>
    <property type="match status" value="1"/>
</dbReference>
<protein>
    <recommendedName>
        <fullName evidence="2">histidine kinase</fullName>
        <ecNumber evidence="2">2.7.13.3</ecNumber>
    </recommendedName>
</protein>
<dbReference type="InterPro" id="IPR004358">
    <property type="entry name" value="Sig_transdc_His_kin-like_C"/>
</dbReference>
<evidence type="ECO:0000256" key="4">
    <source>
        <dbReference type="ARBA" id="ARBA00022679"/>
    </source>
</evidence>
<reference evidence="10 11" key="1">
    <citation type="submission" date="2017-02" db="EMBL/GenBank/DDBJ databases">
        <authorList>
            <person name="Peterson S.W."/>
        </authorList>
    </citation>
    <scope>NUCLEOTIDE SEQUENCE [LARGE SCALE GENOMIC DNA]</scope>
    <source>
        <strain evidence="10 11">DSM 15102</strain>
    </source>
</reference>
<evidence type="ECO:0000313" key="10">
    <source>
        <dbReference type="EMBL" id="SJZ48310.1"/>
    </source>
</evidence>
<dbReference type="Gene3D" id="3.30.565.10">
    <property type="entry name" value="Histidine kinase-like ATPase, C-terminal domain"/>
    <property type="match status" value="1"/>
</dbReference>
<dbReference type="GO" id="GO:0004673">
    <property type="term" value="F:protein histidine kinase activity"/>
    <property type="evidence" value="ECO:0007669"/>
    <property type="project" value="UniProtKB-EC"/>
</dbReference>
<dbReference type="SUPFAM" id="SSF55874">
    <property type="entry name" value="ATPase domain of HSP90 chaperone/DNA topoisomerase II/histidine kinase"/>
    <property type="match status" value="1"/>
</dbReference>
<dbReference type="EC" id="2.7.13.3" evidence="2"/>
<evidence type="ECO:0000256" key="7">
    <source>
        <dbReference type="ARBA" id="ARBA00022840"/>
    </source>
</evidence>
<dbReference type="InterPro" id="IPR003594">
    <property type="entry name" value="HATPase_dom"/>
</dbReference>
<keyword evidence="4" id="KW-0808">Transferase</keyword>
<evidence type="ECO:0000313" key="11">
    <source>
        <dbReference type="Proteomes" id="UP000196365"/>
    </source>
</evidence>
<dbReference type="GO" id="GO:0000160">
    <property type="term" value="P:phosphorelay signal transduction system"/>
    <property type="evidence" value="ECO:0007669"/>
    <property type="project" value="UniProtKB-KW"/>
</dbReference>
<dbReference type="PROSITE" id="PS50109">
    <property type="entry name" value="HIS_KIN"/>
    <property type="match status" value="1"/>
</dbReference>
<feature type="domain" description="Histidine kinase" evidence="9">
    <location>
        <begin position="1"/>
        <end position="106"/>
    </location>
</feature>
<dbReference type="PANTHER" id="PTHR43065:SF10">
    <property type="entry name" value="PEROXIDE STRESS-ACTIVATED HISTIDINE KINASE MAK3"/>
    <property type="match status" value="1"/>
</dbReference>
<sequence length="183" mass="20877">MKELSLHVLDILQNALQAKAKLIQLRIIESTIENKLVIIVEDDGVGMSEELLKKVSDPFSTTRTTRRVGLGLSLLQAATQRCQGDFRIDSEKGKGTRVEASFQYDHIDRAPLGDMAETIESVLVSLENCELIYFHQFNEREFIFDTREIKKVLGEEISLWEPEVMQWIKEYIQEGLTNLYGGA</sequence>
<name>A0A1T4L199_9FIRM</name>
<evidence type="ECO:0000256" key="8">
    <source>
        <dbReference type="ARBA" id="ARBA00023012"/>
    </source>
</evidence>
<keyword evidence="6 10" id="KW-0418">Kinase</keyword>
<dbReference type="PANTHER" id="PTHR43065">
    <property type="entry name" value="SENSOR HISTIDINE KINASE"/>
    <property type="match status" value="1"/>
</dbReference>
<keyword evidence="11" id="KW-1185">Reference proteome</keyword>
<dbReference type="PRINTS" id="PR00344">
    <property type="entry name" value="BCTRLSENSOR"/>
</dbReference>
<keyword evidence="7" id="KW-0067">ATP-binding</keyword>